<feature type="region of interest" description="Disordered" evidence="1">
    <location>
        <begin position="533"/>
        <end position="552"/>
    </location>
</feature>
<feature type="compositionally biased region" description="Low complexity" evidence="1">
    <location>
        <begin position="8"/>
        <end position="17"/>
    </location>
</feature>
<feature type="compositionally biased region" description="Polar residues" evidence="1">
    <location>
        <begin position="766"/>
        <end position="776"/>
    </location>
</feature>
<evidence type="ECO:0000256" key="2">
    <source>
        <dbReference type="SAM" id="Phobius"/>
    </source>
</evidence>
<evidence type="ECO:0000256" key="1">
    <source>
        <dbReference type="SAM" id="MobiDB-lite"/>
    </source>
</evidence>
<dbReference type="PANTHER" id="PTHR21669:SF28">
    <property type="entry name" value="YEMANUCLEIN"/>
    <property type="match status" value="1"/>
</dbReference>
<keyword evidence="2" id="KW-1133">Transmembrane helix</keyword>
<dbReference type="OrthoDB" id="68076at2759"/>
<keyword evidence="2" id="KW-0812">Transmembrane</keyword>
<evidence type="ECO:0000259" key="3">
    <source>
        <dbReference type="Pfam" id="PF08729"/>
    </source>
</evidence>
<feature type="compositionally biased region" description="Basic and acidic residues" evidence="1">
    <location>
        <begin position="297"/>
        <end position="317"/>
    </location>
</feature>
<feature type="domain" description="Hpc2-related" evidence="3">
    <location>
        <begin position="134"/>
        <end position="182"/>
    </location>
</feature>
<dbReference type="STRING" id="337451.A0A3S4PNB2"/>
<gene>
    <name evidence="4" type="ORF">CKAN_02199100</name>
</gene>
<feature type="region of interest" description="Disordered" evidence="1">
    <location>
        <begin position="63"/>
        <end position="151"/>
    </location>
</feature>
<protein>
    <submittedName>
        <fullName evidence="4">Ubinuclein-1-like protein isoform X4</fullName>
    </submittedName>
</protein>
<dbReference type="EMBL" id="QPKB01000009">
    <property type="protein sequence ID" value="RWR92767.1"/>
    <property type="molecule type" value="Genomic_DNA"/>
</dbReference>
<dbReference type="GO" id="GO:0006325">
    <property type="term" value="P:chromatin organization"/>
    <property type="evidence" value="ECO:0007669"/>
    <property type="project" value="TreeGrafter"/>
</dbReference>
<feature type="region of interest" description="Disordered" evidence="1">
    <location>
        <begin position="630"/>
        <end position="653"/>
    </location>
</feature>
<sequence>MEEEKVPPRASSSFAPSAAPPPPPPLPPSSSTAPASAPAGIRQRFKVELRPGETTIVSWKKLLKESNRAAPPPSAPEPPSGAHPALESRIAPPPAQPGQAAECELEDGVPPPNRFSAVIEKIERLYMGQQSSDEEELDDVPDDDEYDTEDSFIDDAELDEYFQVDKLATKHNGFFVNRGKLEKVNEPVSSPNHAPKKRRRKDVSKNQNEMDGENMPNKHVKVGNVRMKAAARNAAAVGNKSLSPPKIPAPLHQHSQTGKSLQDKLNAPTGPSKKKFGDANIKSSVKLQGKEGSFLPKEAKDIDKQKTGAVHSKDHANKKAMSASSDVISQSYHDKVVSSFQADHQCRKPSIDTNERETSTKVRHKEKNGSELLDLNSSGGKCAMQIEKSPSTASKEGSSIRPKGTMLERAIRDLEKIVAESRPPTLEIQEADPSFQGVKRRLPREVKQKLAKVARLAQSSQGRISEELVNRLMSILGHLVQLKTLKRNLKEMVELGLSAKQQKDDRLQQIKKEVIEMIKMRAPFSKFKVAEQQDGSSDDFQEQPNSDEKGVLKGRYSMDNAMEDKICDLYDLYVEGMDEDKGPQIRKLYVELAELWPNGSMDNNGIKSAVNKAKERRSLYLRYKQEEKVKRRKISPPVKTEEIARGDGSLNTQPRAVQEKLAADSSSHACTSSDRPFPNLTTNHHHLATLSRMSNPPVIALGIDQLKHEKVKRSMIVDETGRATDAAILKKKIKRKPEYNVGDIHVHQAKLSLPSQNPGKERQKSQKPATSPHRSNLQSAALSSLADEHVVKDRIPIPDYTTQNGDILFSLGASGALVRVILLIPCIGIILTVMIKLNGAPIRVHSQR</sequence>
<feature type="region of interest" description="Disordered" evidence="1">
    <location>
        <begin position="1"/>
        <end position="50"/>
    </location>
</feature>
<dbReference type="Proteomes" id="UP000283530">
    <property type="component" value="Unassembled WGS sequence"/>
</dbReference>
<keyword evidence="2" id="KW-0472">Membrane</keyword>
<feature type="compositionally biased region" description="Pro residues" evidence="1">
    <location>
        <begin position="70"/>
        <end position="81"/>
    </location>
</feature>
<proteinExistence type="predicted"/>
<feature type="region of interest" description="Disordered" evidence="1">
    <location>
        <begin position="749"/>
        <end position="779"/>
    </location>
</feature>
<dbReference type="InterPro" id="IPR014840">
    <property type="entry name" value="HRD"/>
</dbReference>
<feature type="compositionally biased region" description="Low complexity" evidence="1">
    <location>
        <begin position="29"/>
        <end position="39"/>
    </location>
</feature>
<feature type="region of interest" description="Disordered" evidence="1">
    <location>
        <begin position="339"/>
        <end position="377"/>
    </location>
</feature>
<organism evidence="4 5">
    <name type="scientific">Cinnamomum micranthum f. kanehirae</name>
    <dbReference type="NCBI Taxonomy" id="337451"/>
    <lineage>
        <taxon>Eukaryota</taxon>
        <taxon>Viridiplantae</taxon>
        <taxon>Streptophyta</taxon>
        <taxon>Embryophyta</taxon>
        <taxon>Tracheophyta</taxon>
        <taxon>Spermatophyta</taxon>
        <taxon>Magnoliopsida</taxon>
        <taxon>Magnoliidae</taxon>
        <taxon>Laurales</taxon>
        <taxon>Lauraceae</taxon>
        <taxon>Cinnamomum</taxon>
    </lineage>
</organism>
<reference evidence="4 5" key="1">
    <citation type="journal article" date="2019" name="Nat. Plants">
        <title>Stout camphor tree genome fills gaps in understanding of flowering plant genome evolution.</title>
        <authorList>
            <person name="Chaw S.M."/>
            <person name="Liu Y.C."/>
            <person name="Wu Y.W."/>
            <person name="Wang H.Y."/>
            <person name="Lin C.I."/>
            <person name="Wu C.S."/>
            <person name="Ke H.M."/>
            <person name="Chang L.Y."/>
            <person name="Hsu C.Y."/>
            <person name="Yang H.T."/>
            <person name="Sudianto E."/>
            <person name="Hsu M.H."/>
            <person name="Wu K.P."/>
            <person name="Wang L.N."/>
            <person name="Leebens-Mack J.H."/>
            <person name="Tsai I.J."/>
        </authorList>
    </citation>
    <scope>NUCLEOTIDE SEQUENCE [LARGE SCALE GENOMIC DNA]</scope>
    <source>
        <strain evidence="5">cv. Chaw 1501</strain>
        <tissue evidence="4">Young leaves</tissue>
    </source>
</reference>
<evidence type="ECO:0000313" key="4">
    <source>
        <dbReference type="EMBL" id="RWR92767.1"/>
    </source>
</evidence>
<dbReference type="AlphaFoldDB" id="A0A3S4PNB2"/>
<feature type="transmembrane region" description="Helical" evidence="2">
    <location>
        <begin position="807"/>
        <end position="835"/>
    </location>
</feature>
<feature type="compositionally biased region" description="Pro residues" evidence="1">
    <location>
        <begin position="18"/>
        <end position="28"/>
    </location>
</feature>
<comment type="caution">
    <text evidence="4">The sequence shown here is derived from an EMBL/GenBank/DDBJ whole genome shotgun (WGS) entry which is preliminary data.</text>
</comment>
<feature type="compositionally biased region" description="Acidic residues" evidence="1">
    <location>
        <begin position="132"/>
        <end position="151"/>
    </location>
</feature>
<dbReference type="PANTHER" id="PTHR21669">
    <property type="entry name" value="CAPZ-INTERACTING PROTEIN AND RELATED PROTEINS"/>
    <property type="match status" value="1"/>
</dbReference>
<accession>A0A3S4PNB2</accession>
<feature type="compositionally biased region" description="Basic and acidic residues" evidence="1">
    <location>
        <begin position="344"/>
        <end position="360"/>
    </location>
</feature>
<feature type="region of interest" description="Disordered" evidence="1">
    <location>
        <begin position="178"/>
        <end position="327"/>
    </location>
</feature>
<name>A0A3S4PNB2_9MAGN</name>
<evidence type="ECO:0000313" key="5">
    <source>
        <dbReference type="Proteomes" id="UP000283530"/>
    </source>
</evidence>
<dbReference type="GO" id="GO:0005634">
    <property type="term" value="C:nucleus"/>
    <property type="evidence" value="ECO:0007669"/>
    <property type="project" value="TreeGrafter"/>
</dbReference>
<keyword evidence="5" id="KW-1185">Reference proteome</keyword>
<dbReference type="Pfam" id="PF08729">
    <property type="entry name" value="HUN"/>
    <property type="match status" value="1"/>
</dbReference>